<keyword evidence="1" id="KW-0812">Transmembrane</keyword>
<feature type="transmembrane region" description="Helical" evidence="1">
    <location>
        <begin position="12"/>
        <end position="35"/>
    </location>
</feature>
<evidence type="ECO:0000313" key="2">
    <source>
        <dbReference type="EMBL" id="EIJ33726.1"/>
    </source>
</evidence>
<dbReference type="SUPFAM" id="SSF54523">
    <property type="entry name" value="Pili subunits"/>
    <property type="match status" value="1"/>
</dbReference>
<dbReference type="GO" id="GO:0043683">
    <property type="term" value="P:type IV pilus assembly"/>
    <property type="evidence" value="ECO:0007669"/>
    <property type="project" value="InterPro"/>
</dbReference>
<dbReference type="InterPro" id="IPR045584">
    <property type="entry name" value="Pilin-like"/>
</dbReference>
<dbReference type="EMBL" id="JH651384">
    <property type="protein sequence ID" value="EIJ33726.1"/>
    <property type="molecule type" value="Genomic_DNA"/>
</dbReference>
<keyword evidence="1" id="KW-1133">Transmembrane helix</keyword>
<name>A0A656HE38_THINJ</name>
<dbReference type="NCBIfam" id="TIGR02532">
    <property type="entry name" value="IV_pilin_GFxxxE"/>
    <property type="match status" value="1"/>
</dbReference>
<dbReference type="Proteomes" id="UP000005317">
    <property type="component" value="Unassembled WGS sequence"/>
</dbReference>
<reference evidence="3" key="1">
    <citation type="journal article" date="2011" name="Stand. Genomic Sci.">
        <title>Genome sequence of the filamentous, gliding Thiothrix nivea neotype strain (JP2(T)).</title>
        <authorList>
            <person name="Lapidus A."/>
            <person name="Nolan M."/>
            <person name="Lucas S."/>
            <person name="Glavina Del Rio T."/>
            <person name="Tice H."/>
            <person name="Cheng J.F."/>
            <person name="Tapia R."/>
            <person name="Han C."/>
            <person name="Goodwin L."/>
            <person name="Pitluck S."/>
            <person name="Liolios K."/>
            <person name="Pagani I."/>
            <person name="Ivanova N."/>
            <person name="Huntemann M."/>
            <person name="Mavromatis K."/>
            <person name="Mikhailova N."/>
            <person name="Pati A."/>
            <person name="Chen A."/>
            <person name="Palaniappan K."/>
            <person name="Land M."/>
            <person name="Brambilla E.M."/>
            <person name="Rohde M."/>
            <person name="Abt B."/>
            <person name="Verbarg S."/>
            <person name="Goker M."/>
            <person name="Bristow J."/>
            <person name="Eisen J.A."/>
            <person name="Markowitz V."/>
            <person name="Hugenholtz P."/>
            <person name="Kyrpides N.C."/>
            <person name="Klenk H.P."/>
            <person name="Woyke T."/>
        </authorList>
    </citation>
    <scope>NUCLEOTIDE SEQUENCE [LARGE SCALE GENOMIC DNA]</scope>
    <source>
        <strain evidence="3">ATCC 35100 / DSM 5205 / JP2</strain>
    </source>
</reference>
<evidence type="ECO:0000313" key="3">
    <source>
        <dbReference type="Proteomes" id="UP000005317"/>
    </source>
</evidence>
<dbReference type="PANTHER" id="PTHR30093:SF47">
    <property type="entry name" value="TYPE IV PILUS NON-CORE MINOR PILIN PILE"/>
    <property type="match status" value="1"/>
</dbReference>
<dbReference type="InterPro" id="IPR031982">
    <property type="entry name" value="PilE-like"/>
</dbReference>
<accession>A0A656HE38</accession>
<dbReference type="PANTHER" id="PTHR30093">
    <property type="entry name" value="GENERAL SECRETION PATHWAY PROTEIN G"/>
    <property type="match status" value="1"/>
</dbReference>
<sequence length="156" mass="16454">MMTMKQMGQGGFTLIELMITVAIIGILAAIAYPSYTAQVQKSRRADAQVALLEMTQRQERYFLQGNVYSYAKGVGSNAGELGYGANSPENFYTLAIAATPNGCGGTAASRCTGYVATATATGPQVHDESCKTLSIDNRGAKSATKSDDTASSVCWK</sequence>
<dbReference type="Pfam" id="PF16732">
    <property type="entry name" value="ComP_DUS"/>
    <property type="match status" value="1"/>
</dbReference>
<dbReference type="InterPro" id="IPR012902">
    <property type="entry name" value="N_methyl_site"/>
</dbReference>
<evidence type="ECO:0000256" key="1">
    <source>
        <dbReference type="SAM" id="Phobius"/>
    </source>
</evidence>
<gene>
    <name evidence="2" type="ORF">Thini_1105</name>
</gene>
<keyword evidence="3" id="KW-1185">Reference proteome</keyword>
<dbReference type="RefSeq" id="WP_002707675.1">
    <property type="nucleotide sequence ID" value="NZ_JH651384.1"/>
</dbReference>
<keyword evidence="1" id="KW-0472">Membrane</keyword>
<organism evidence="2 3">
    <name type="scientific">Thiothrix nivea (strain ATCC 35100 / DSM 5205 / JP2)</name>
    <dbReference type="NCBI Taxonomy" id="870187"/>
    <lineage>
        <taxon>Bacteria</taxon>
        <taxon>Pseudomonadati</taxon>
        <taxon>Pseudomonadota</taxon>
        <taxon>Gammaproteobacteria</taxon>
        <taxon>Thiotrichales</taxon>
        <taxon>Thiotrichaceae</taxon>
        <taxon>Thiothrix</taxon>
    </lineage>
</organism>
<protein>
    <submittedName>
        <fullName evidence="2">Pilus assembly protein</fullName>
    </submittedName>
</protein>
<dbReference type="Pfam" id="PF07963">
    <property type="entry name" value="N_methyl"/>
    <property type="match status" value="1"/>
</dbReference>
<dbReference type="PROSITE" id="PS00409">
    <property type="entry name" value="PROKAR_NTER_METHYL"/>
    <property type="match status" value="1"/>
</dbReference>
<proteinExistence type="predicted"/>
<dbReference type="Gene3D" id="3.30.700.10">
    <property type="entry name" value="Glycoprotein, Type 4 Pilin"/>
    <property type="match status" value="1"/>
</dbReference>
<dbReference type="AlphaFoldDB" id="A0A656HE38"/>